<organism evidence="1 2">
    <name type="scientific">Conoideocrella luteorostrata</name>
    <dbReference type="NCBI Taxonomy" id="1105319"/>
    <lineage>
        <taxon>Eukaryota</taxon>
        <taxon>Fungi</taxon>
        <taxon>Dikarya</taxon>
        <taxon>Ascomycota</taxon>
        <taxon>Pezizomycotina</taxon>
        <taxon>Sordariomycetes</taxon>
        <taxon>Hypocreomycetidae</taxon>
        <taxon>Hypocreales</taxon>
        <taxon>Clavicipitaceae</taxon>
        <taxon>Conoideocrella</taxon>
    </lineage>
</organism>
<dbReference type="EMBL" id="JASWJB010000097">
    <property type="protein sequence ID" value="KAK2598208.1"/>
    <property type="molecule type" value="Genomic_DNA"/>
</dbReference>
<protein>
    <submittedName>
        <fullName evidence="1">Uncharacterized protein</fullName>
    </submittedName>
</protein>
<keyword evidence="2" id="KW-1185">Reference proteome</keyword>
<reference evidence="1" key="1">
    <citation type="submission" date="2023-06" db="EMBL/GenBank/DDBJ databases">
        <title>Conoideocrella luteorostrata (Hypocreales: Clavicipitaceae), a potential biocontrol fungus for elongate hemlock scale in United States Christmas tree production areas.</title>
        <authorList>
            <person name="Barrett H."/>
            <person name="Lovett B."/>
            <person name="Macias A.M."/>
            <person name="Stajich J.E."/>
            <person name="Kasson M.T."/>
        </authorList>
    </citation>
    <scope>NUCLEOTIDE SEQUENCE</scope>
    <source>
        <strain evidence="1">ARSEF 14590</strain>
    </source>
</reference>
<comment type="caution">
    <text evidence="1">The sequence shown here is derived from an EMBL/GenBank/DDBJ whole genome shotgun (WGS) entry which is preliminary data.</text>
</comment>
<accession>A0AAJ0FYS9</accession>
<proteinExistence type="predicted"/>
<dbReference type="Proteomes" id="UP001251528">
    <property type="component" value="Unassembled WGS sequence"/>
</dbReference>
<evidence type="ECO:0000313" key="2">
    <source>
        <dbReference type="Proteomes" id="UP001251528"/>
    </source>
</evidence>
<dbReference type="AlphaFoldDB" id="A0AAJ0FYS9"/>
<sequence>MWNLLENVSLFNRLAGEDSEYDAHVHLSQMISVLGDPPETLIQREQMCRKAKLGRMIINQNGEKCETMNEFLGGGFFDKAGRTIRRDLVKERKTLSDAVTELAGQEKKQFLDFADSMLQ</sequence>
<dbReference type="Gene3D" id="1.10.510.10">
    <property type="entry name" value="Transferase(Phosphotransferase) domain 1"/>
    <property type="match status" value="1"/>
</dbReference>
<name>A0AAJ0FYS9_9HYPO</name>
<gene>
    <name evidence="1" type="ORF">QQS21_005685</name>
</gene>
<evidence type="ECO:0000313" key="1">
    <source>
        <dbReference type="EMBL" id="KAK2598208.1"/>
    </source>
</evidence>